<dbReference type="AlphaFoldDB" id="A0A2K4ZJI2"/>
<keyword evidence="4" id="KW-0249">Electron transport</keyword>
<feature type="domain" description="Ferritin-like diiron" evidence="7">
    <location>
        <begin position="3"/>
        <end position="149"/>
    </location>
</feature>
<sequence length="201" mass="22937">MTEFINSTTKDNLMRAFAGESQARNRYTFAASQAKKNGLHVISAVFAFTAAQEKEHAEIFYQHLKEMAGNTIFIDGGYPVDISDNMADLLDMARHNEYEEHDSVYQSFGQTAKQEGFDRIAASFLQIAEIEKIHGDRFGRYAQLLREGKLFVSDVEEEWMCLNCGFVFKGTKAPQICPVCQHDRGYFIRFELAPYEGRFQG</sequence>
<name>A0A2K4ZJI2_9FIRM</name>
<dbReference type="EMBL" id="OFSM01000018">
    <property type="protein sequence ID" value="SOY30620.1"/>
    <property type="molecule type" value="Genomic_DNA"/>
</dbReference>
<dbReference type="InterPro" id="IPR048574">
    <property type="entry name" value="RUBY_RBDX"/>
</dbReference>
<evidence type="ECO:0000259" key="6">
    <source>
        <dbReference type="PROSITE" id="PS50903"/>
    </source>
</evidence>
<dbReference type="InterPro" id="IPR024934">
    <property type="entry name" value="Rubredoxin-like_dom"/>
</dbReference>
<keyword evidence="3" id="KW-0479">Metal-binding</keyword>
<dbReference type="Pfam" id="PF02915">
    <property type="entry name" value="Rubrerythrin"/>
    <property type="match status" value="1"/>
</dbReference>
<dbReference type="EC" id="1.11.1.1" evidence="8"/>
<dbReference type="Gene3D" id="2.20.28.10">
    <property type="match status" value="1"/>
</dbReference>
<proteinExistence type="predicted"/>
<dbReference type="PROSITE" id="PS50903">
    <property type="entry name" value="RUBREDOXIN_LIKE"/>
    <property type="match status" value="1"/>
</dbReference>
<keyword evidence="9" id="KW-1185">Reference proteome</keyword>
<evidence type="ECO:0000256" key="3">
    <source>
        <dbReference type="ARBA" id="ARBA00022723"/>
    </source>
</evidence>
<evidence type="ECO:0000256" key="1">
    <source>
        <dbReference type="ARBA" id="ARBA00001965"/>
    </source>
</evidence>
<dbReference type="NCBIfam" id="NF045767">
    <property type="entry name" value="RuberyRbr"/>
    <property type="match status" value="1"/>
</dbReference>
<evidence type="ECO:0000256" key="5">
    <source>
        <dbReference type="ARBA" id="ARBA00023004"/>
    </source>
</evidence>
<dbReference type="PROSITE" id="PS50905">
    <property type="entry name" value="FERRITIN_LIKE"/>
    <property type="match status" value="1"/>
</dbReference>
<dbReference type="InterPro" id="IPR012347">
    <property type="entry name" value="Ferritin-like"/>
</dbReference>
<dbReference type="Proteomes" id="UP000236311">
    <property type="component" value="Unassembled WGS sequence"/>
</dbReference>
<dbReference type="InterPro" id="IPR009040">
    <property type="entry name" value="Ferritin-like_diiron"/>
</dbReference>
<keyword evidence="8" id="KW-0575">Peroxidase</keyword>
<dbReference type="OrthoDB" id="9799749at2"/>
<comment type="cofactor">
    <cofactor evidence="1">
        <name>Fe(3+)</name>
        <dbReference type="ChEBI" id="CHEBI:29034"/>
    </cofactor>
</comment>
<dbReference type="GO" id="GO:0005506">
    <property type="term" value="F:iron ion binding"/>
    <property type="evidence" value="ECO:0007669"/>
    <property type="project" value="InterPro"/>
</dbReference>
<dbReference type="SUPFAM" id="SSF47240">
    <property type="entry name" value="Ferritin-like"/>
    <property type="match status" value="1"/>
</dbReference>
<evidence type="ECO:0000313" key="9">
    <source>
        <dbReference type="Proteomes" id="UP000236311"/>
    </source>
</evidence>
<accession>A0A2K4ZJI2</accession>
<dbReference type="Gene3D" id="1.20.1260.10">
    <property type="match status" value="1"/>
</dbReference>
<keyword evidence="8" id="KW-0560">Oxidoreductase</keyword>
<evidence type="ECO:0000259" key="7">
    <source>
        <dbReference type="PROSITE" id="PS50905"/>
    </source>
</evidence>
<dbReference type="PANTHER" id="PTHR43865:SF1">
    <property type="entry name" value="RUBRERYTHRIN-RELATED"/>
    <property type="match status" value="1"/>
</dbReference>
<evidence type="ECO:0000256" key="2">
    <source>
        <dbReference type="ARBA" id="ARBA00022448"/>
    </source>
</evidence>
<dbReference type="RefSeq" id="WP_103240652.1">
    <property type="nucleotide sequence ID" value="NZ_JANJZD010000018.1"/>
</dbReference>
<protein>
    <submittedName>
        <fullName evidence="8">Rubrerythrin-1</fullName>
        <ecNumber evidence="8">1.11.1.1</ecNumber>
    </submittedName>
</protein>
<evidence type="ECO:0000313" key="8">
    <source>
        <dbReference type="EMBL" id="SOY30620.1"/>
    </source>
</evidence>
<keyword evidence="5" id="KW-0408">Iron</keyword>
<keyword evidence="2" id="KW-0813">Transport</keyword>
<dbReference type="SUPFAM" id="SSF57802">
    <property type="entry name" value="Rubredoxin-like"/>
    <property type="match status" value="1"/>
</dbReference>
<dbReference type="Pfam" id="PF21349">
    <property type="entry name" value="RUBY_RBDX"/>
    <property type="match status" value="1"/>
</dbReference>
<dbReference type="CDD" id="cd00729">
    <property type="entry name" value="rubredoxin_SM"/>
    <property type="match status" value="1"/>
</dbReference>
<gene>
    <name evidence="8" type="primary">rbr1</name>
    <name evidence="8" type="ORF">AMURIS_03351</name>
</gene>
<dbReference type="InterPro" id="IPR052364">
    <property type="entry name" value="Rubrerythrin"/>
</dbReference>
<dbReference type="InterPro" id="IPR003251">
    <property type="entry name" value="Rr_diiron-bd_dom"/>
</dbReference>
<feature type="domain" description="Rubredoxin-like" evidence="6">
    <location>
        <begin position="156"/>
        <end position="190"/>
    </location>
</feature>
<dbReference type="GO" id="GO:0016692">
    <property type="term" value="F:NADH peroxidase activity"/>
    <property type="evidence" value="ECO:0007669"/>
    <property type="project" value="UniProtKB-EC"/>
</dbReference>
<dbReference type="CDD" id="cd01041">
    <property type="entry name" value="Rubrerythrin"/>
    <property type="match status" value="1"/>
</dbReference>
<reference evidence="8 9" key="1">
    <citation type="submission" date="2018-01" db="EMBL/GenBank/DDBJ databases">
        <authorList>
            <person name="Gaut B.S."/>
            <person name="Morton B.R."/>
            <person name="Clegg M.T."/>
            <person name="Duvall M.R."/>
        </authorList>
    </citation>
    <scope>NUCLEOTIDE SEQUENCE [LARGE SCALE GENOMIC DNA]</scope>
    <source>
        <strain evidence="8">GP69</strain>
    </source>
</reference>
<organism evidence="8 9">
    <name type="scientific">Acetatifactor muris</name>
    <dbReference type="NCBI Taxonomy" id="879566"/>
    <lineage>
        <taxon>Bacteria</taxon>
        <taxon>Bacillati</taxon>
        <taxon>Bacillota</taxon>
        <taxon>Clostridia</taxon>
        <taxon>Lachnospirales</taxon>
        <taxon>Lachnospiraceae</taxon>
        <taxon>Acetatifactor</taxon>
    </lineage>
</organism>
<evidence type="ECO:0000256" key="4">
    <source>
        <dbReference type="ARBA" id="ARBA00022982"/>
    </source>
</evidence>
<dbReference type="InterPro" id="IPR009078">
    <property type="entry name" value="Ferritin-like_SF"/>
</dbReference>
<dbReference type="PANTHER" id="PTHR43865">
    <property type="entry name" value="RUBRERYTHRIN-RELATED"/>
    <property type="match status" value="1"/>
</dbReference>